<dbReference type="KEGG" id="pbl:PAAG_02373"/>
<sequence length="122" mass="14133">MSLHTFFLPSTRPSNPFKDDDRRTQEFVLTDTPSTPWMCHAIPYHEKHGTHPPQLVDGLPLPWPWPRPWPCTFSTHALGGYGDIPKRTNGMVIPVRWHGKAMVLLSYIFHPYYILLDGRVKD</sequence>
<accession>C1GUQ0</accession>
<dbReference type="EMBL" id="KN293996">
    <property type="protein sequence ID" value="EEH40318.2"/>
    <property type="molecule type" value="Genomic_DNA"/>
</dbReference>
<dbReference type="RefSeq" id="XP_002795667.2">
    <property type="nucleotide sequence ID" value="XM_002795621.2"/>
</dbReference>
<proteinExistence type="predicted"/>
<name>C1GUQ0_PARBA</name>
<evidence type="ECO:0000313" key="2">
    <source>
        <dbReference type="Proteomes" id="UP000002059"/>
    </source>
</evidence>
<protein>
    <submittedName>
        <fullName evidence="1">Uncharacterized protein</fullName>
    </submittedName>
</protein>
<organism evidence="1 2">
    <name type="scientific">Paracoccidioides lutzii (strain ATCC MYA-826 / Pb01)</name>
    <name type="common">Paracoccidioides brasiliensis</name>
    <dbReference type="NCBI Taxonomy" id="502779"/>
    <lineage>
        <taxon>Eukaryota</taxon>
        <taxon>Fungi</taxon>
        <taxon>Dikarya</taxon>
        <taxon>Ascomycota</taxon>
        <taxon>Pezizomycotina</taxon>
        <taxon>Eurotiomycetes</taxon>
        <taxon>Eurotiomycetidae</taxon>
        <taxon>Onygenales</taxon>
        <taxon>Ajellomycetaceae</taxon>
        <taxon>Paracoccidioides</taxon>
    </lineage>
</organism>
<reference evidence="1 2" key="1">
    <citation type="journal article" date="2011" name="PLoS Genet.">
        <title>Comparative genomic analysis of human fungal pathogens causing paracoccidioidomycosis.</title>
        <authorList>
            <person name="Desjardins C.A."/>
            <person name="Champion M.D."/>
            <person name="Holder J.W."/>
            <person name="Muszewska A."/>
            <person name="Goldberg J."/>
            <person name="Bailao A.M."/>
            <person name="Brigido M.M."/>
            <person name="Ferreira M.E."/>
            <person name="Garcia A.M."/>
            <person name="Grynberg M."/>
            <person name="Gujja S."/>
            <person name="Heiman D.I."/>
            <person name="Henn M.R."/>
            <person name="Kodira C.D."/>
            <person name="Leon-Narvaez H."/>
            <person name="Longo L.V."/>
            <person name="Ma L.J."/>
            <person name="Malavazi I."/>
            <person name="Matsuo A.L."/>
            <person name="Morais F.V."/>
            <person name="Pereira M."/>
            <person name="Rodriguez-Brito S."/>
            <person name="Sakthikumar S."/>
            <person name="Salem-Izacc S.M."/>
            <person name="Sykes S.M."/>
            <person name="Teixeira M.M."/>
            <person name="Vallejo M.C."/>
            <person name="Walter M.E."/>
            <person name="Yandava C."/>
            <person name="Young S."/>
            <person name="Zeng Q."/>
            <person name="Zucker J."/>
            <person name="Felipe M.S."/>
            <person name="Goldman G.H."/>
            <person name="Haas B.J."/>
            <person name="McEwen J.G."/>
            <person name="Nino-Vega G."/>
            <person name="Puccia R."/>
            <person name="San-Blas G."/>
            <person name="Soares C.M."/>
            <person name="Birren B.W."/>
            <person name="Cuomo C.A."/>
        </authorList>
    </citation>
    <scope>NUCLEOTIDE SEQUENCE [LARGE SCALE GENOMIC DNA]</scope>
    <source>
        <strain evidence="2">ATCC MYA-826 / Pb01</strain>
    </source>
</reference>
<evidence type="ECO:0000313" key="1">
    <source>
        <dbReference type="EMBL" id="EEH40318.2"/>
    </source>
</evidence>
<keyword evidence="2" id="KW-1185">Reference proteome</keyword>
<dbReference type="Proteomes" id="UP000002059">
    <property type="component" value="Partially assembled WGS sequence"/>
</dbReference>
<gene>
    <name evidence="1" type="ORF">PAAG_02373</name>
</gene>
<dbReference type="AlphaFoldDB" id="C1GUQ0"/>
<dbReference type="VEuPathDB" id="FungiDB:PAAG_02373"/>
<dbReference type="HOGENOM" id="CLU_2027431_0_0_1"/>
<dbReference type="GeneID" id="9099030"/>